<sequence>MKVTQLLACVFATALLLSSCNNQQARKPVSYSSGTFMKESVARNKKLIAGEESKIDAIIKSDSGSQYIASPKGYWYKYDVKSTSKDTLFPKKGDVAYYNYEVKDLDGNMIYTEFELKPQVYLVDKQNIMMGMRDGIKLMKKGEKITFLFPSHMGYGYHGDNRRIGHNQPLMTSIFLRDIKSEAEARTNAKTSLKTIPTPTKPTEPTEESKQ</sequence>
<evidence type="ECO:0000256" key="1">
    <source>
        <dbReference type="ARBA" id="ARBA00000971"/>
    </source>
</evidence>
<dbReference type="SUPFAM" id="SSF54534">
    <property type="entry name" value="FKBP-like"/>
    <property type="match status" value="1"/>
</dbReference>
<feature type="domain" description="PPIase FKBP-type" evidence="7">
    <location>
        <begin position="93"/>
        <end position="180"/>
    </location>
</feature>
<dbReference type="Gene3D" id="3.10.50.40">
    <property type="match status" value="1"/>
</dbReference>
<feature type="signal peptide" evidence="6">
    <location>
        <begin position="1"/>
        <end position="24"/>
    </location>
</feature>
<dbReference type="PROSITE" id="PS50059">
    <property type="entry name" value="FKBP_PPIASE"/>
    <property type="match status" value="1"/>
</dbReference>
<reference evidence="8 9" key="1">
    <citation type="submission" date="2018-11" db="EMBL/GenBank/DDBJ databases">
        <title>Flavobacterium sp. nov., YIM 102600 draft genome.</title>
        <authorList>
            <person name="Li G."/>
            <person name="Jiang Y."/>
        </authorList>
    </citation>
    <scope>NUCLEOTIDE SEQUENCE [LARGE SCALE GENOMIC DNA]</scope>
    <source>
        <strain evidence="8 9">YIM 102600</strain>
    </source>
</reference>
<dbReference type="InterPro" id="IPR001179">
    <property type="entry name" value="PPIase_FKBP_dom"/>
</dbReference>
<comment type="catalytic activity">
    <reaction evidence="1 3 4">
        <text>[protein]-peptidylproline (omega=180) = [protein]-peptidylproline (omega=0)</text>
        <dbReference type="Rhea" id="RHEA:16237"/>
        <dbReference type="Rhea" id="RHEA-COMP:10747"/>
        <dbReference type="Rhea" id="RHEA-COMP:10748"/>
        <dbReference type="ChEBI" id="CHEBI:83833"/>
        <dbReference type="ChEBI" id="CHEBI:83834"/>
        <dbReference type="EC" id="5.2.1.8"/>
    </reaction>
</comment>
<dbReference type="EC" id="5.2.1.8" evidence="4"/>
<dbReference type="Proteomes" id="UP000271937">
    <property type="component" value="Unassembled WGS sequence"/>
</dbReference>
<comment type="caution">
    <text evidence="8">The sequence shown here is derived from an EMBL/GenBank/DDBJ whole genome shotgun (WGS) entry which is preliminary data.</text>
</comment>
<evidence type="ECO:0000256" key="5">
    <source>
        <dbReference type="SAM" id="MobiDB-lite"/>
    </source>
</evidence>
<feature type="compositionally biased region" description="Low complexity" evidence="5">
    <location>
        <begin position="190"/>
        <end position="203"/>
    </location>
</feature>
<evidence type="ECO:0000313" key="9">
    <source>
        <dbReference type="Proteomes" id="UP000271937"/>
    </source>
</evidence>
<evidence type="ECO:0000256" key="3">
    <source>
        <dbReference type="PROSITE-ProRule" id="PRU00277"/>
    </source>
</evidence>
<feature type="chain" id="PRO_5018295547" description="Peptidyl-prolyl cis-trans isomerase" evidence="6">
    <location>
        <begin position="25"/>
        <end position="211"/>
    </location>
</feature>
<dbReference type="OrthoDB" id="1093155at2"/>
<evidence type="ECO:0000256" key="4">
    <source>
        <dbReference type="RuleBase" id="RU003915"/>
    </source>
</evidence>
<dbReference type="InterPro" id="IPR019869">
    <property type="entry name" value="Motility-assoc_PPIase_GldI"/>
</dbReference>
<dbReference type="PROSITE" id="PS51257">
    <property type="entry name" value="PROKAR_LIPOPROTEIN"/>
    <property type="match status" value="1"/>
</dbReference>
<name>A0A3P3WCX1_9FLAO</name>
<protein>
    <recommendedName>
        <fullName evidence="4">Peptidyl-prolyl cis-trans isomerase</fullName>
        <ecNumber evidence="4">5.2.1.8</ecNumber>
    </recommendedName>
</protein>
<proteinExistence type="inferred from homology"/>
<dbReference type="EMBL" id="RQVR01000004">
    <property type="protein sequence ID" value="RRJ93011.1"/>
    <property type="molecule type" value="Genomic_DNA"/>
</dbReference>
<evidence type="ECO:0000256" key="2">
    <source>
        <dbReference type="ARBA" id="ARBA00023110"/>
    </source>
</evidence>
<keyword evidence="6" id="KW-0732">Signal</keyword>
<evidence type="ECO:0000256" key="6">
    <source>
        <dbReference type="SAM" id="SignalP"/>
    </source>
</evidence>
<dbReference type="NCBIfam" id="TIGR03516">
    <property type="entry name" value="ppisom_GldI"/>
    <property type="match status" value="1"/>
</dbReference>
<keyword evidence="9" id="KW-1185">Reference proteome</keyword>
<dbReference type="GO" id="GO:0003755">
    <property type="term" value="F:peptidyl-prolyl cis-trans isomerase activity"/>
    <property type="evidence" value="ECO:0007669"/>
    <property type="project" value="UniProtKB-UniRule"/>
</dbReference>
<organism evidence="8 9">
    <name type="scientific">Flavobacterium macacae</name>
    <dbReference type="NCBI Taxonomy" id="2488993"/>
    <lineage>
        <taxon>Bacteria</taxon>
        <taxon>Pseudomonadati</taxon>
        <taxon>Bacteroidota</taxon>
        <taxon>Flavobacteriia</taxon>
        <taxon>Flavobacteriales</taxon>
        <taxon>Flavobacteriaceae</taxon>
        <taxon>Flavobacterium</taxon>
    </lineage>
</organism>
<keyword evidence="3 4" id="KW-0413">Isomerase</keyword>
<accession>A0A3P3WCX1</accession>
<evidence type="ECO:0000259" key="7">
    <source>
        <dbReference type="PROSITE" id="PS50059"/>
    </source>
</evidence>
<dbReference type="InterPro" id="IPR046357">
    <property type="entry name" value="PPIase_dom_sf"/>
</dbReference>
<comment type="similarity">
    <text evidence="4">Belongs to the FKBP-type PPIase family.</text>
</comment>
<evidence type="ECO:0000313" key="8">
    <source>
        <dbReference type="EMBL" id="RRJ93011.1"/>
    </source>
</evidence>
<dbReference type="AlphaFoldDB" id="A0A3P3WCX1"/>
<keyword evidence="2 3" id="KW-0697">Rotamase</keyword>
<gene>
    <name evidence="8" type="primary">gldI</name>
    <name evidence="8" type="ORF">EG849_05330</name>
</gene>
<feature type="region of interest" description="Disordered" evidence="5">
    <location>
        <begin position="186"/>
        <end position="211"/>
    </location>
</feature>
<dbReference type="RefSeq" id="WP_125012054.1">
    <property type="nucleotide sequence ID" value="NZ_RQVR01000004.1"/>
</dbReference>
<dbReference type="Pfam" id="PF00254">
    <property type="entry name" value="FKBP_C"/>
    <property type="match status" value="1"/>
</dbReference>